<comment type="caution">
    <text evidence="3">The sequence shown here is derived from an EMBL/GenBank/DDBJ whole genome shotgun (WGS) entry which is preliminary data.</text>
</comment>
<dbReference type="Proteomes" id="UP000827724">
    <property type="component" value="Unassembled WGS sequence"/>
</dbReference>
<dbReference type="OrthoDB" id="534815at2759"/>
<dbReference type="PANTHER" id="PTHR12205">
    <property type="entry name" value="CENTROMERE/KINETOCHORE PROTEIN ZW10"/>
    <property type="match status" value="1"/>
</dbReference>
<dbReference type="PANTHER" id="PTHR12205:SF0">
    <property type="entry name" value="CENTROMERE_KINETOCHORE PROTEIN ZW10 HOMOLOG"/>
    <property type="match status" value="1"/>
</dbReference>
<dbReference type="Pfam" id="PF22766">
    <property type="entry name" value="ZW10_C2"/>
    <property type="match status" value="1"/>
</dbReference>
<dbReference type="GO" id="GO:0006888">
    <property type="term" value="P:endoplasmic reticulum to Golgi vesicle-mediated transport"/>
    <property type="evidence" value="ECO:0007669"/>
    <property type="project" value="TreeGrafter"/>
</dbReference>
<dbReference type="EMBL" id="JAIWOZ010000001">
    <property type="protein sequence ID" value="KAH6611430.1"/>
    <property type="molecule type" value="Genomic_DNA"/>
</dbReference>
<accession>A0A9P8QXC9</accession>
<feature type="compositionally biased region" description="Low complexity" evidence="1">
    <location>
        <begin position="565"/>
        <end position="576"/>
    </location>
</feature>
<feature type="domain" description="ZW10 C-terminal helical" evidence="2">
    <location>
        <begin position="748"/>
        <end position="896"/>
    </location>
</feature>
<keyword evidence="4" id="KW-1185">Reference proteome</keyword>
<feature type="region of interest" description="Disordered" evidence="1">
    <location>
        <begin position="445"/>
        <end position="587"/>
    </location>
</feature>
<feature type="compositionally biased region" description="Low complexity" evidence="1">
    <location>
        <begin position="506"/>
        <end position="519"/>
    </location>
</feature>
<reference evidence="3" key="1">
    <citation type="submission" date="2021-08" db="EMBL/GenBank/DDBJ databases">
        <title>Chromosome-Level Trichoderma cornu-damae using Hi-C Data.</title>
        <authorList>
            <person name="Kim C.S."/>
        </authorList>
    </citation>
    <scope>NUCLEOTIDE SEQUENCE</scope>
    <source>
        <strain evidence="3">KA19-0412C</strain>
    </source>
</reference>
<feature type="compositionally biased region" description="Acidic residues" evidence="1">
    <location>
        <begin position="459"/>
        <end position="475"/>
    </location>
</feature>
<dbReference type="GO" id="GO:1990423">
    <property type="term" value="C:RZZ complex"/>
    <property type="evidence" value="ECO:0007669"/>
    <property type="project" value="TreeGrafter"/>
</dbReference>
<name>A0A9P8QXC9_9HYPO</name>
<dbReference type="GO" id="GO:0007094">
    <property type="term" value="P:mitotic spindle assembly checkpoint signaling"/>
    <property type="evidence" value="ECO:0007669"/>
    <property type="project" value="TreeGrafter"/>
</dbReference>
<evidence type="ECO:0000256" key="1">
    <source>
        <dbReference type="SAM" id="MobiDB-lite"/>
    </source>
</evidence>
<dbReference type="InterPro" id="IPR055148">
    <property type="entry name" value="ZW10_C_2"/>
</dbReference>
<dbReference type="AlphaFoldDB" id="A0A9P8QXC9"/>
<evidence type="ECO:0000313" key="4">
    <source>
        <dbReference type="Proteomes" id="UP000827724"/>
    </source>
</evidence>
<evidence type="ECO:0000259" key="2">
    <source>
        <dbReference type="Pfam" id="PF22766"/>
    </source>
</evidence>
<proteinExistence type="predicted"/>
<evidence type="ECO:0000313" key="3">
    <source>
        <dbReference type="EMBL" id="KAH6611430.1"/>
    </source>
</evidence>
<gene>
    <name evidence="3" type="ORF">Trco_001450</name>
</gene>
<dbReference type="Gene3D" id="1.10.357.150">
    <property type="match status" value="1"/>
</dbReference>
<feature type="compositionally biased region" description="Basic and acidic residues" evidence="1">
    <location>
        <begin position="476"/>
        <end position="504"/>
    </location>
</feature>
<dbReference type="GO" id="GO:0005737">
    <property type="term" value="C:cytoplasm"/>
    <property type="evidence" value="ECO:0007669"/>
    <property type="project" value="GOC"/>
</dbReference>
<protein>
    <recommendedName>
        <fullName evidence="2">ZW10 C-terminal helical domain-containing protein</fullName>
    </recommendedName>
</protein>
<organism evidence="3 4">
    <name type="scientific">Trichoderma cornu-damae</name>
    <dbReference type="NCBI Taxonomy" id="654480"/>
    <lineage>
        <taxon>Eukaryota</taxon>
        <taxon>Fungi</taxon>
        <taxon>Dikarya</taxon>
        <taxon>Ascomycota</taxon>
        <taxon>Pezizomycotina</taxon>
        <taxon>Sordariomycetes</taxon>
        <taxon>Hypocreomycetidae</taxon>
        <taxon>Hypocreales</taxon>
        <taxon>Hypocreaceae</taxon>
        <taxon>Trichoderma</taxon>
    </lineage>
</organism>
<dbReference type="InterPro" id="IPR046362">
    <property type="entry name" value="Zw10/DSL1_C_sf"/>
</dbReference>
<sequence length="905" mass="99790">MAAVTESQQLGNAILSFALEGSFPQDIAALPPISETDLNPTIAALDKAKADIEAQIHTVNEETRDDISSWVKNAKVLQEDIIRSKTIANDIIRQSEAPDVTGEAIQDAEEKVEFLNREVQYSQQMHSVLRRIQHVNQLLVQVEQASQQRRVLDSLRLLEKSWTALDDVGVSKTTRAVKLLDLRAFELKSDIHQVFNHVWKALVQVDTESGRVAIYHTRQDEKMSLDDAVIGLKAYREVDERMEQLWHNLDAAVVAPRMDATRSTIPGIKVEGDVLELVGSADGSAESLLSDLERILTFVTHKLPADLLRPLADVMMGDVIPRLTREWLSPAVPSGLKDLDKFQALVSRTKDFCETLQRSGLTGLEQIQDWASKAPTIWLEKCRETSLDSVRVNLASGIGQPRRVEKIERQVVSMAEGRELSKTGAGAVADTNDWGEAWGEAWEGNEPASQANDQKEPAGGDDDDAADAWGWDDNDDANKDAYEKEPEKGPGKEPEKEPEEKETAEAANGDDGTDAWGWGDNDDDANEGADQAAEAKKPAEVPDEEDGAAAWGWGDDGDALEPEGPAISAPAPASAARKQRQNKAKEETRELVFKETCSISSMPEPVLELIFSILEDGAALTRDGSEYSLLTATAPGLFSLPTFVLALFRAISPHYYSSDAGGNMFLYNDAMYLAERLSDFSLAWKQREELTPRARSMLRIDNDVKTLKSFGNRSYANEMSLQKTILQDLMGGSQSLAQQDDKESSIEAGTARIRSVAATWDPILRRSVWSQAVGSLADSLASRLISDVLDMSSIGQDEAYSIAQLISSATELDDLFIPSKLAGTAPVPDELPTTAQYAPSWLRLKYLGEVLQSNLNEVKFLWCDSELSLYFTVDEVVDLIRASFEDNARTRETIKEIKAKEPLAR</sequence>